<feature type="domain" description="HTH gntR-type" evidence="4">
    <location>
        <begin position="16"/>
        <end position="83"/>
    </location>
</feature>
<dbReference type="PANTHER" id="PTHR43537">
    <property type="entry name" value="TRANSCRIPTIONAL REGULATOR, GNTR FAMILY"/>
    <property type="match status" value="1"/>
</dbReference>
<dbReference type="SUPFAM" id="SSF48008">
    <property type="entry name" value="GntR ligand-binding domain-like"/>
    <property type="match status" value="1"/>
</dbReference>
<organism evidence="5 6">
    <name type="scientific">Pseudohalioglobus sediminis</name>
    <dbReference type="NCBI Taxonomy" id="2606449"/>
    <lineage>
        <taxon>Bacteria</taxon>
        <taxon>Pseudomonadati</taxon>
        <taxon>Pseudomonadota</taxon>
        <taxon>Gammaproteobacteria</taxon>
        <taxon>Cellvibrionales</taxon>
        <taxon>Halieaceae</taxon>
        <taxon>Pseudohalioglobus</taxon>
    </lineage>
</organism>
<dbReference type="CDD" id="cd07377">
    <property type="entry name" value="WHTH_GntR"/>
    <property type="match status" value="1"/>
</dbReference>
<reference evidence="5 6" key="1">
    <citation type="submission" date="2019-09" db="EMBL/GenBank/DDBJ databases">
        <authorList>
            <person name="Chen X.-Y."/>
        </authorList>
    </citation>
    <scope>NUCLEOTIDE SEQUENCE [LARGE SCALE GENOMIC DNA]</scope>
    <source>
        <strain evidence="5 6">NY5</strain>
    </source>
</reference>
<gene>
    <name evidence="5" type="ORF">F0M18_01700</name>
</gene>
<dbReference type="EMBL" id="VTUX01000001">
    <property type="protein sequence ID" value="KAA1194176.1"/>
    <property type="molecule type" value="Genomic_DNA"/>
</dbReference>
<sequence>MPPPDSASTPSDNPHKTLSDRVHACLRRDIIEGTWSPNAKLGIEQLCSSYSVGATPVREALQRLSAEGFVVMTGQRGFRVADVSERELRELTELRIVNEGLALRESVEHANDEWEARVVVAFHQLQKVEKQSQPDLELWETRNNAFHVALSSQCESQWLKRVCELLYDQHRRYRMLARVERAGRDIHAEHEAILEAALAKDIPQLLHRHEAHIRNTVLSLEKTLFSR</sequence>
<dbReference type="GO" id="GO:0003677">
    <property type="term" value="F:DNA binding"/>
    <property type="evidence" value="ECO:0007669"/>
    <property type="project" value="UniProtKB-KW"/>
</dbReference>
<keyword evidence="6" id="KW-1185">Reference proteome</keyword>
<evidence type="ECO:0000256" key="1">
    <source>
        <dbReference type="ARBA" id="ARBA00023015"/>
    </source>
</evidence>
<protein>
    <submittedName>
        <fullName evidence="5">GntR family transcriptional regulator</fullName>
    </submittedName>
</protein>
<dbReference type="Pfam" id="PF07729">
    <property type="entry name" value="FCD"/>
    <property type="match status" value="1"/>
</dbReference>
<dbReference type="Pfam" id="PF00392">
    <property type="entry name" value="GntR"/>
    <property type="match status" value="1"/>
</dbReference>
<evidence type="ECO:0000256" key="2">
    <source>
        <dbReference type="ARBA" id="ARBA00023125"/>
    </source>
</evidence>
<dbReference type="Gene3D" id="1.20.120.530">
    <property type="entry name" value="GntR ligand-binding domain-like"/>
    <property type="match status" value="1"/>
</dbReference>
<dbReference type="RefSeq" id="WP_149609645.1">
    <property type="nucleotide sequence ID" value="NZ_VTUX01000001.1"/>
</dbReference>
<keyword evidence="2" id="KW-0238">DNA-binding</keyword>
<dbReference type="InterPro" id="IPR011711">
    <property type="entry name" value="GntR_C"/>
</dbReference>
<dbReference type="PANTHER" id="PTHR43537:SF20">
    <property type="entry name" value="HTH-TYPE TRANSCRIPTIONAL REPRESSOR GLAR"/>
    <property type="match status" value="1"/>
</dbReference>
<evidence type="ECO:0000256" key="3">
    <source>
        <dbReference type="ARBA" id="ARBA00023163"/>
    </source>
</evidence>
<proteinExistence type="predicted"/>
<dbReference type="InterPro" id="IPR000524">
    <property type="entry name" value="Tscrpt_reg_HTH_GntR"/>
</dbReference>
<name>A0A5B0X4E5_9GAMM</name>
<dbReference type="SMART" id="SM00345">
    <property type="entry name" value="HTH_GNTR"/>
    <property type="match status" value="1"/>
</dbReference>
<dbReference type="SUPFAM" id="SSF46785">
    <property type="entry name" value="Winged helix' DNA-binding domain"/>
    <property type="match status" value="1"/>
</dbReference>
<keyword evidence="1" id="KW-0805">Transcription regulation</keyword>
<evidence type="ECO:0000313" key="5">
    <source>
        <dbReference type="EMBL" id="KAA1194176.1"/>
    </source>
</evidence>
<dbReference type="InterPro" id="IPR008920">
    <property type="entry name" value="TF_FadR/GntR_C"/>
</dbReference>
<dbReference type="InterPro" id="IPR036390">
    <property type="entry name" value="WH_DNA-bd_sf"/>
</dbReference>
<evidence type="ECO:0000313" key="6">
    <source>
        <dbReference type="Proteomes" id="UP000323708"/>
    </source>
</evidence>
<comment type="caution">
    <text evidence="5">The sequence shown here is derived from an EMBL/GenBank/DDBJ whole genome shotgun (WGS) entry which is preliminary data.</text>
</comment>
<dbReference type="SMART" id="SM00895">
    <property type="entry name" value="FCD"/>
    <property type="match status" value="1"/>
</dbReference>
<keyword evidence="3" id="KW-0804">Transcription</keyword>
<dbReference type="InterPro" id="IPR036388">
    <property type="entry name" value="WH-like_DNA-bd_sf"/>
</dbReference>
<dbReference type="Gene3D" id="1.10.10.10">
    <property type="entry name" value="Winged helix-like DNA-binding domain superfamily/Winged helix DNA-binding domain"/>
    <property type="match status" value="1"/>
</dbReference>
<dbReference type="Proteomes" id="UP000323708">
    <property type="component" value="Unassembled WGS sequence"/>
</dbReference>
<dbReference type="GO" id="GO:0003700">
    <property type="term" value="F:DNA-binding transcription factor activity"/>
    <property type="evidence" value="ECO:0007669"/>
    <property type="project" value="InterPro"/>
</dbReference>
<dbReference type="AlphaFoldDB" id="A0A5B0X4E5"/>
<accession>A0A5B0X4E5</accession>
<dbReference type="PROSITE" id="PS50949">
    <property type="entry name" value="HTH_GNTR"/>
    <property type="match status" value="1"/>
</dbReference>
<evidence type="ECO:0000259" key="4">
    <source>
        <dbReference type="PROSITE" id="PS50949"/>
    </source>
</evidence>